<reference evidence="2 3" key="1">
    <citation type="submission" date="2016-09" db="EMBL/GenBank/DDBJ databases">
        <title>Genome-resolved meta-omics ties microbial dynamics to process performance in biotechnology for thiocyanate degradation.</title>
        <authorList>
            <person name="Kantor R.S."/>
            <person name="Huddy R.J."/>
            <person name="Iyer R."/>
            <person name="Thomas B.C."/>
            <person name="Brown C.T."/>
            <person name="Anantharaman K."/>
            <person name="Tringe S."/>
            <person name="Hettich R.L."/>
            <person name="Harrison S.T."/>
            <person name="Banfield J.F."/>
        </authorList>
    </citation>
    <scope>NUCLEOTIDE SEQUENCE [LARGE SCALE GENOMIC DNA]</scope>
    <source>
        <strain evidence="2">59-99</strain>
    </source>
</reference>
<comment type="caution">
    <text evidence="2">The sequence shown here is derived from an EMBL/GenBank/DDBJ whole genome shotgun (WGS) entry which is preliminary data.</text>
</comment>
<evidence type="ECO:0000313" key="3">
    <source>
        <dbReference type="Proteomes" id="UP000184233"/>
    </source>
</evidence>
<evidence type="ECO:0000313" key="2">
    <source>
        <dbReference type="EMBL" id="OJX56952.1"/>
    </source>
</evidence>
<dbReference type="InterPro" id="IPR011049">
    <property type="entry name" value="Serralysin-like_metalloprot_C"/>
</dbReference>
<dbReference type="EMBL" id="MKVH01000024">
    <property type="protein sequence ID" value="OJX56952.1"/>
    <property type="molecule type" value="Genomic_DNA"/>
</dbReference>
<feature type="region of interest" description="Disordered" evidence="1">
    <location>
        <begin position="117"/>
        <end position="141"/>
    </location>
</feature>
<dbReference type="AlphaFoldDB" id="A0A1M3KX12"/>
<dbReference type="Gene3D" id="2.150.10.10">
    <property type="entry name" value="Serralysin-like metalloprotease, C-terminal"/>
    <property type="match status" value="2"/>
</dbReference>
<protein>
    <submittedName>
        <fullName evidence="2">Uncharacterized protein</fullName>
    </submittedName>
</protein>
<dbReference type="STRING" id="1895771.BGO89_10550"/>
<dbReference type="Proteomes" id="UP000184233">
    <property type="component" value="Unassembled WGS sequence"/>
</dbReference>
<dbReference type="Gene3D" id="2.160.10.20">
    <property type="entry name" value="Insect antifreeze protein"/>
    <property type="match status" value="1"/>
</dbReference>
<sequence length="614" mass="60946">MMSGTITMLVAVGVVMSFQHVDLHAQTDGIQTFQGFRIERNDQPGAFITFLPPSSAITAYTLRWPPTPPTTGQALAVTGTGPYQLTWSSNVGVTIELVSSSNGNLRRVGSLNEGGIAGTPGNYSNDFQGSRTNSSQTASGNYSLIGGGQNNTASGNYSLVLGGLGNTASGQYSLVAGGNGNTASGQGSAILGGNSNTNAGTNAAIGGGANNSISAAGSGGFIGGGTNNQLSGANAFVGGGQDNNASGVYSVIGGGASNVASDTGAVVGGGSGNTASGRRSVVVGGANNTASGQRSFIGAGQNNIASGTNSVIGGGASNTASGLNATAAGGNSNSAGGDYSFIGGGQSNTISTGTHAAIGAGQSNSITGNHSFIGGGSSNSIASNFSTIPGGRNMTLAAGADGSFGFNGGGNVMSISTANAFVIANSNLWLANNSNSARELRFYEAYNTSGAYPGANTNYVSFKAPAATNANLNNTYTLPDRVGAAGQVLRLSAATTTTGTMEWVDGVTTIRANTVNVTADNQAITAAQLDNMTFVRFNSDGVPANRTITLPNGITNGYRLIIRCVAAAAGNGIELVNGGNLSLNGGALLENLDTIMLVWDGTSNLWVELSRSNN</sequence>
<gene>
    <name evidence="2" type="ORF">BGO89_10550</name>
</gene>
<organism evidence="2 3">
    <name type="scientific">Candidatus Kapaibacterium thiocyanatum</name>
    <dbReference type="NCBI Taxonomy" id="1895771"/>
    <lineage>
        <taxon>Bacteria</taxon>
        <taxon>Pseudomonadati</taxon>
        <taxon>Candidatus Kapaibacteriota</taxon>
        <taxon>Candidatus Kapaibacteriia</taxon>
        <taxon>Candidatus Kapaibacteriales</taxon>
        <taxon>Candidatus Kapaibacteriaceae</taxon>
        <taxon>Candidatus Kapaibacterium</taxon>
    </lineage>
</organism>
<feature type="compositionally biased region" description="Polar residues" evidence="1">
    <location>
        <begin position="121"/>
        <end position="141"/>
    </location>
</feature>
<name>A0A1M3KX12_9BACT</name>
<accession>A0A1M3KX12</accession>
<evidence type="ECO:0000256" key="1">
    <source>
        <dbReference type="SAM" id="MobiDB-lite"/>
    </source>
</evidence>
<proteinExistence type="predicted"/>